<evidence type="ECO:0000256" key="5">
    <source>
        <dbReference type="ARBA" id="ARBA00022490"/>
    </source>
</evidence>
<dbReference type="InterPro" id="IPR000408">
    <property type="entry name" value="Reg_chr_condens"/>
</dbReference>
<evidence type="ECO:0000256" key="10">
    <source>
        <dbReference type="ARBA" id="ARBA00022786"/>
    </source>
</evidence>
<evidence type="ECO:0000256" key="12">
    <source>
        <dbReference type="PROSITE-ProRule" id="PRU00221"/>
    </source>
</evidence>
<dbReference type="Pfam" id="PF00400">
    <property type="entry name" value="WD40"/>
    <property type="match status" value="3"/>
</dbReference>
<feature type="compositionally biased region" description="Low complexity" evidence="14">
    <location>
        <begin position="2605"/>
        <end position="2616"/>
    </location>
</feature>
<dbReference type="Pfam" id="PF00622">
    <property type="entry name" value="SPRY"/>
    <property type="match status" value="1"/>
</dbReference>
<feature type="repeat" description="RCC1" evidence="13">
    <location>
        <begin position="3997"/>
        <end position="4048"/>
    </location>
</feature>
<evidence type="ECO:0000256" key="9">
    <source>
        <dbReference type="ARBA" id="ARBA00022737"/>
    </source>
</evidence>
<feature type="compositionally biased region" description="Basic and acidic residues" evidence="14">
    <location>
        <begin position="2166"/>
        <end position="2185"/>
    </location>
</feature>
<feature type="region of interest" description="Disordered" evidence="14">
    <location>
        <begin position="1452"/>
        <end position="1471"/>
    </location>
</feature>
<dbReference type="InterPro" id="IPR019775">
    <property type="entry name" value="WD40_repeat_CS"/>
</dbReference>
<feature type="domain" description="HECT" evidence="16">
    <location>
        <begin position="4383"/>
        <end position="4730"/>
    </location>
</feature>
<comment type="subcellular location">
    <subcellularLocation>
        <location evidence="2">Cytoplasm</location>
    </subcellularLocation>
</comment>
<dbReference type="Proteomes" id="UP000694570">
    <property type="component" value="Unplaced"/>
</dbReference>
<dbReference type="Gene3D" id="3.90.1750.10">
    <property type="entry name" value="Hect, E3 ligase catalytic domains"/>
    <property type="match status" value="1"/>
</dbReference>
<keyword evidence="6" id="KW-0597">Phosphoprotein</keyword>
<dbReference type="Pfam" id="PF00632">
    <property type="entry name" value="HECT"/>
    <property type="match status" value="1"/>
</dbReference>
<dbReference type="InterPro" id="IPR058923">
    <property type="entry name" value="RCC1-like_dom"/>
</dbReference>
<comment type="pathway">
    <text evidence="3">Protein modification; protein ubiquitination.</text>
</comment>
<dbReference type="InterPro" id="IPR013320">
    <property type="entry name" value="ConA-like_dom_sf"/>
</dbReference>
<feature type="repeat" description="RCC1" evidence="13">
    <location>
        <begin position="4206"/>
        <end position="4257"/>
    </location>
</feature>
<dbReference type="PROSITE" id="PS00678">
    <property type="entry name" value="WD_REPEATS_1"/>
    <property type="match status" value="1"/>
</dbReference>
<dbReference type="SMART" id="SM00449">
    <property type="entry name" value="SPRY"/>
    <property type="match status" value="1"/>
</dbReference>
<dbReference type="Gene3D" id="3.30.2410.10">
    <property type="entry name" value="Hect, E3 ligase catalytic domain"/>
    <property type="match status" value="1"/>
</dbReference>
<dbReference type="EC" id="2.3.2.26" evidence="4"/>
<feature type="compositionally biased region" description="Low complexity" evidence="14">
    <location>
        <begin position="2530"/>
        <end position="2573"/>
    </location>
</feature>
<feature type="compositionally biased region" description="Basic and acidic residues" evidence="14">
    <location>
        <begin position="1298"/>
        <end position="1309"/>
    </location>
</feature>
<evidence type="ECO:0000256" key="7">
    <source>
        <dbReference type="ARBA" id="ARBA00022574"/>
    </source>
</evidence>
<feature type="repeat" description="RCC1" evidence="13">
    <location>
        <begin position="3893"/>
        <end position="3941"/>
    </location>
</feature>
<dbReference type="Pfam" id="PF00415">
    <property type="entry name" value="RCC1"/>
    <property type="match status" value="3"/>
</dbReference>
<feature type="region of interest" description="Disordered" evidence="14">
    <location>
        <begin position="2521"/>
        <end position="2579"/>
    </location>
</feature>
<dbReference type="InterPro" id="IPR035768">
    <property type="entry name" value="SPRY_HERC1"/>
</dbReference>
<feature type="repeat" description="RCC1" evidence="13">
    <location>
        <begin position="422"/>
        <end position="476"/>
    </location>
</feature>
<feature type="repeat" description="RCC1" evidence="13">
    <location>
        <begin position="3942"/>
        <end position="3996"/>
    </location>
</feature>
<dbReference type="SMART" id="SM00119">
    <property type="entry name" value="HECTc"/>
    <property type="match status" value="1"/>
</dbReference>
<dbReference type="InterPro" id="IPR035983">
    <property type="entry name" value="Hect_E3_ubiquitin_ligase"/>
</dbReference>
<dbReference type="FunFam" id="2.60.120.920:FF:000015">
    <property type="entry name" value="LOW QUALITY PROTEIN: probable E3 ubiquitin-protein ligase HERC1"/>
    <property type="match status" value="1"/>
</dbReference>
<dbReference type="SUPFAM" id="SSF50978">
    <property type="entry name" value="WD40 repeat-like"/>
    <property type="match status" value="1"/>
</dbReference>
<evidence type="ECO:0000259" key="16">
    <source>
        <dbReference type="PROSITE" id="PS50237"/>
    </source>
</evidence>
<dbReference type="Gene3D" id="2.130.10.10">
    <property type="entry name" value="YVTN repeat-like/Quinoprotein amine dehydrogenase"/>
    <property type="match status" value="1"/>
</dbReference>
<feature type="repeat" description="WD" evidence="12">
    <location>
        <begin position="3518"/>
        <end position="3549"/>
    </location>
</feature>
<dbReference type="GO" id="GO:0005737">
    <property type="term" value="C:cytoplasm"/>
    <property type="evidence" value="ECO:0007669"/>
    <property type="project" value="UniProtKB-SubCell"/>
</dbReference>
<feature type="repeat" description="RCC1" evidence="13">
    <location>
        <begin position="477"/>
        <end position="529"/>
    </location>
</feature>
<evidence type="ECO:0000256" key="14">
    <source>
        <dbReference type="SAM" id="MobiDB-lite"/>
    </source>
</evidence>
<comment type="catalytic activity">
    <reaction evidence="1">
        <text>S-ubiquitinyl-[E2 ubiquitin-conjugating enzyme]-L-cysteine + [acceptor protein]-L-lysine = [E2 ubiquitin-conjugating enzyme]-L-cysteine + N(6)-ubiquitinyl-[acceptor protein]-L-lysine.</text>
        <dbReference type="EC" id="2.3.2.26"/>
    </reaction>
</comment>
<dbReference type="SMART" id="SM00320">
    <property type="entry name" value="WD40"/>
    <property type="match status" value="5"/>
</dbReference>
<dbReference type="PROSITE" id="PS00626">
    <property type="entry name" value="RCC1_2"/>
    <property type="match status" value="4"/>
</dbReference>
<dbReference type="InterPro" id="IPR015943">
    <property type="entry name" value="WD40/YVTN_repeat-like_dom_sf"/>
</dbReference>
<evidence type="ECO:0000259" key="15">
    <source>
        <dbReference type="PROSITE" id="PS50188"/>
    </source>
</evidence>
<dbReference type="FunFam" id="2.130.10.10:FF:000148">
    <property type="entry name" value="probable E3 ubiquitin-protein ligase HERC1 isoform X1"/>
    <property type="match status" value="1"/>
</dbReference>
<dbReference type="InterPro" id="IPR000569">
    <property type="entry name" value="HECT_dom"/>
</dbReference>
<sequence length="4743" mass="518846">MATMVPPVKLKWLEHLNSSWITEDSESIATREGVAVLYSKLVSNKEVVPLPQQVLCLKGPQLPDFERESLSSDEQDHYLDALLSSQLALAKMVCSDSPFAGALRKRLLVLQRVFYALSNKYHDKGKVKQQQHSPESSSGSADVHSVSERPRSSTDALIEMGVRTGLSLLFALLRQSWMMPVSGPGLSLCNDVIHTAIEVVSSLPPLSLANESKIPPMGLDCLSQVTTFLKGVTIPNSGADILGRRLASELLLGLAAQRGSLRYLLEWIEMALGASAVVNSMEKSKLLSSQEGMISFDCFMTILMQMRRSLGSSADRSQWREPTRTSDGLCSLYEAALCLFEEVCRMASDYSRTCASPDSIQTGDAPIVSETCEVYVWGSNSSHQLVEGTQEKILQPKLAPSFSDAQTIEAGQYCTFVISTDGSVRACGKGSYGRLGLGDSNNQSTLKKLTFEPHRSIKKVSSSKGSDGHTLAFTTEGEVFSWGDGDYGKLGHGNSSTQKYPKLIQGPLQGKVVVCVSAGYRHSAAVTEDGELYTWGEGDFGRLGHGDSNSRNIPTLVKDISNVGEVSCGSSHTIALSKDGRTVWSFGGGDNGKLGHGDTNRVYKPKVIEALQGMFIRKVCAGSQSSLALTSTGQVYAWGCGACLGCGSSEATALRPKLIEELAATRIVDISIGDSHCLALSHDNEVYAWGNNSMGQCGQGNSTGPITKPKKVSGLDGIAIQQISAGTSHSLAWTALPRDRQVVAWHRPYCVDLEESTFSHLRSFLERYCDKINSEIPPLPFPSSREHHNFLKLCLKLLSNHLALALAGGVATSILGRQAGPLRNLLFRLMDSTVPDEIQEVVIETLSVGATMLLPPLRERMELLHSLLPQGPDRWESLSKGQRMQLDIILTSLQDHTHVASLLGYSSPSDAADLSSVCTGYGNLSDQPYGTQSCHPDTHLAEILMKTLLRNLGFYTDQAFGELEKNSDKFLLGTSSSENSQPAHLHELLCSLQKQLLAFCHINNISENSSSVALLHKHLQLLLPHATDIYSRSANLLKESPWNGSVGEKLRDVIYVSAAGSMLCQIVNSLLLLPVSVARPLLSYLLDLLPPLDCLNRLLPAAALLEDQELQWPLHGGPELIDPAGVPLPQPAQSWVWLVDLERTIALLIGRCLGGMLQGSPVSPEEQDTAYWMKTPLFSDGVEMDIPQLDWDSATLSNESLLDTVSRFVLAALLKHTNLLSQACGESRYQPGKSLSEVYRCVYKVRSRLLACKNLELIQTRSSSRDRWIPENQDSADADPQEHAFTRTIDEEAEMEEQAERDREEGHPEPEDEEEEREHEVMTAGKIFQCFLSAREVARSRDRDRMSSGAGSGARADDPPPQSQQERRVSTDLPEGQDVYTAACNSVIHRCALLILGVSPVIDELQKRREEGQLHQPSTSASEGGGLMTRSESLTAESRLVHASPNYRLIKSRSESDLSQPESDEEGYALSGRRNVDLDLASSHRKRGPMHSQLESLSDSWARLKHTRDWLCNSSYSFESDFDLTKSLGIHTLIENVVSFVSGDVGNAPGFKEPEESMSTSPQASIIAMEQQQLRAELRLEALHQILVLLSGMEEKGSISLAGRGSSSGFQSSTLLTSVRLQFLAGCFGLGTVGHSGAKGESGRLHHYQDGIRAAKRNIQIEIQVAVHKIYQQLSATLERALQANKHHIEAQQRLLLVTVFALSVHYQPVDVSLAISTGLLNVLSQLCGTDTMLGQPLQLLPKTGVSQLSTALKVASTRLLQILAITTGTYADKLSPKVVQSLLDLLCSQLKNLLSQAGVLLMASFGEGEEDEEEEKKLDSSGETEKRDFRAALRKQHAAELHLGDFLVFLRRVVSSKAIQSKMASPKWTEVLLNIASQKCSSVVERLFSLLSDCMWETPIAQAKHAIQIKEKEQEIKLQKQGELEEEDENLPIQEVSFDPEKAQCCIVENGQILTHGSGGKGYGLASTGVTSGCYQWKFYIVKENRGNEGTCVGVSRWPVHDFNHRTTSDMWLYRAYSGNLYHNGEQTLTLSSFTQGDFITCVLDMEARTISFGKNGEEPKLAFEDVDAAELYPCVMFYSSNPGEKVKICDMQMRGTPRDLLPGDPICSPVAAVLAEATIQLIRILHRTDRWTYCINKKMMERLHKIKICIKESGQKLKKSRSVQSREENEMREEKESKEEEKGKHNRHGLADLSEPQLRTLCIEVWPVLAVIGGVDAGLRVGGRCVHKQTGRHATLLGVVKEGSTSAKVQWDEAEITISFPTFWSPSDTPLYNLEPCEPLPFDVARFRGLTASVLLDLTYLTGIHEDMGKQSTKRHEKKHRHESEEKGDVEQKTESESALDTRTGLTSDDVKSQGTTISKSENEIASFSLDSAMPAVESQHQITEGKRKNHEHVSKNHDIAQSEIRAVQLSYLYLGAMKSLSALLGCSKYAELLLIPKVLAENGHNSDCASSPVVHEDVEMRAALQFLMRHMVKRAVMRSPIKRALGLADLERAQAMIYKLVIHGLLEDQFGGKIKQEIDQQAEESDQAQQAQTPVTTSPSASSTTSFMSSSLEDTTTATTPVTDTETVPASESPGVMPLSLLRQMFSSYPTTTVLPTRRAQTPPISSLPTSPSDEVGRRQSLTSPDSQSARPANRTALSDPSSRLSTSPPPPAIAVPLLEMGFSLRQIAKAMEATGARGEADAQNITVLAMWMIEHPGHEDEEEPQSGSTADSRHGAAVVGSGGKSNDPSYLQSPGDIPSADAAEMEEGFSESPDNLDHTENAASGSGPPARGRSAVTRRHKFDLAARTLLARAAGLYRSVQAHRNQSRREGISLQQDPGALYDFNLDEELEIDLDDEAMEAMFGQDLTSDNDILGMWIPEVLDWPTWHVCESEDREEVVVCELCECSVVSFNQHMKRNHPGCGRSANRQGYRSNGSYVDGWFGGECGSGNPYYLLCGSCREKYLALKTKSKATSSERYKGQAPDLIGKQDSVYEDEDEKLTGEEEFELLAGPLGLNDRRIVPEPVQFPDSDPLGASVAMVTATNSMEETLMQIGCHGSVEKSSSGRITLGEQAAALANPHDRVVALRRVTAAAQVLLARTMVMRALSLLSVSGSSCSLAAGLESLGLTDIRTLVRLMCLAAAGRAGLSTSPSAMASASERSRGGHSKANKPISCLAYLSTAVGCLASNTPSAAKLLVQLCTQNLISAATGVNLTTVDDPIQRKFLPGFLRGIAEENKLVTSPNFVVTQALVALLADKGAKLRPNYEKSEVEKKGPLELANALAACCLSSRLSSQHRQWAAQQLVRTLAAHDRDNQTTPQTLADMGGDLRKCSFIKLEAHQNRVMTCVWCNKKGLLATSGNDGTIRVWNVTKKQYSLQQTCVFNRLEGDAEESLGSPSDPSFSPVSWSISGKYLAGALEKMVNIWQVNGGKGLVDIQPHWVSALAWPEEGPSTAWSGESPELLLVGRMDGSLGLIEVVDVSTMHRRELEHCYRKDVSITCIAWFSEDRPFAVGYFDGKLLLGTKEPLEKGGIVLIDAHKDTLTSMKWDPTGHILMTCAKEENVKLWGPISGCWRCLHSLCHPSIVNGIAWCSLPGKGSKLHLLMATGCQSGLVCVWRIPQDTTQTSVTSSEGWWDQESNCQGAHRKSVGAKCVYQLRGHITPVRTVAFSSDGLALVSGGLGGLMNIWSLRDGSVLQTVVIGSGAIQTTVWIPDVGVAACSNRSKDVLVVNCTAEWAAANHVLATCRTALKQQGVLGLNMAPCMRAFLERLPMMLQEQYAYEKPHVVCGDQLVHSPYMQCLASLAVGLHLDQLLCNPPVPPHHQNCLPDPASWNPNEWAWLECFSTTIKAAEALTNGAQFPESFSVPDLEPVPEDELVFLMDNSKWINGMDEQIMSWATSRPEDWHLGGKCDVYLWGAGRHGQLAEAGRNVMVPAAAPSFSQAQQVICGQNCTFVIQANGTVLACGEGSYGRLGQGNSDDLHVLTVISALQGFVVTQLVTSCGSDGHSMALTESGEVFSWGDGDYGKLGHGNSDRQRRPRQIEALQGEEVVQMSCGFKHSAVVTSDGKLFTFGNGDYGRLGLGNTSNKKLPERVTALEGYQIGQVACGLNHTLAVSADGSMVWAFGDGDYGKLGLGNSTAKSSPQKVDVLCGIGIKKVACGTQFSVALTKDGHVYTFGQDRLIGLPEGRARNHNRPQQIPVLAGVVIEDVAVGAEHTLALASTGDVYAWGSNSEGQLGLGHTNHVREPTLVTVLQGKNVRQISAGRCHSAAWTAPPVPPRAPGVSVPLQLGLPDAVPPQYGALREVSIHTARARLRLLYHFSDLMYSSWRLLNLSPNNQQGQLRPLLAPRVYTLPMVRSIGKTMVQGKNYGPQITVKRISTRGRKCKPIFVQIARQVVKLNASDLRLPSRAWKVKLVGEGADDAGGVFDDTITEMCQELETGIVDLLIPSPNATAEVGYNRDRFLFNPSACLDEHLMQFKFLGILMGVAIRTKKPLDLHLAPLVWKQLCCVPLTLEDLEEVDLLYVQTLNSILHIEDSGITEESFHEMIPLDSFVGQSADGKMVPIIPGGNSIPLTFSNRKEYVERAIEYRLHEMDRQVAAVREGMSWIVPVPLLSLLTAKQLEQMVCGMPEISVEVLKKVVRYREVDEQHQLVQWFWHTLEEFSNEERVLFMRFVSGRSRLPANTADISQRFQIMKVDRPYDSLPTSQTCFFQLRLPPYSSQLVMAERLRYAINNCRSIDMDNYMLSRNVDNAEGSDTDY</sequence>
<feature type="region of interest" description="Disordered" evidence="14">
    <location>
        <begin position="2161"/>
        <end position="2192"/>
    </location>
</feature>
<dbReference type="GO" id="GO:0061630">
    <property type="term" value="F:ubiquitin protein ligase activity"/>
    <property type="evidence" value="ECO:0007669"/>
    <property type="project" value="UniProtKB-EC"/>
</dbReference>
<name>A0A8D0WKJ7_PIG</name>
<reference evidence="17" key="1">
    <citation type="submission" date="2025-05" db="UniProtKB">
        <authorList>
            <consortium name="Ensembl"/>
        </authorList>
    </citation>
    <scope>IDENTIFICATION</scope>
</reference>
<dbReference type="SUPFAM" id="SSF56204">
    <property type="entry name" value="Hect, E3 ligase catalytic domain"/>
    <property type="match status" value="1"/>
</dbReference>
<feature type="compositionally biased region" description="Basic residues" evidence="14">
    <location>
        <begin position="2314"/>
        <end position="2323"/>
    </location>
</feature>
<feature type="region of interest" description="Disordered" evidence="14">
    <location>
        <begin position="1339"/>
        <end position="1374"/>
    </location>
</feature>
<feature type="repeat" description="RCC1" evidence="13">
    <location>
        <begin position="4102"/>
        <end position="4153"/>
    </location>
</feature>
<organism evidence="17 18">
    <name type="scientific">Sus scrofa</name>
    <name type="common">Pig</name>
    <dbReference type="NCBI Taxonomy" id="9823"/>
    <lineage>
        <taxon>Eukaryota</taxon>
        <taxon>Metazoa</taxon>
        <taxon>Chordata</taxon>
        <taxon>Craniata</taxon>
        <taxon>Vertebrata</taxon>
        <taxon>Euteleostomi</taxon>
        <taxon>Mammalia</taxon>
        <taxon>Eutheria</taxon>
        <taxon>Laurasiatheria</taxon>
        <taxon>Artiodactyla</taxon>
        <taxon>Suina</taxon>
        <taxon>Suidae</taxon>
        <taxon>Sus</taxon>
    </lineage>
</organism>
<feature type="region of interest" description="Disordered" evidence="14">
    <location>
        <begin position="2596"/>
        <end position="2656"/>
    </location>
</feature>
<dbReference type="InterPro" id="IPR009091">
    <property type="entry name" value="RCC1/BLIP-II"/>
</dbReference>
<evidence type="ECO:0000256" key="2">
    <source>
        <dbReference type="ARBA" id="ARBA00004496"/>
    </source>
</evidence>
<evidence type="ECO:0000256" key="4">
    <source>
        <dbReference type="ARBA" id="ARBA00012485"/>
    </source>
</evidence>
<dbReference type="InterPro" id="IPR003877">
    <property type="entry name" value="SPRY_dom"/>
</dbReference>
<accession>A0A8D0WKJ7</accession>
<feature type="domain" description="B30.2/SPRY" evidence="15">
    <location>
        <begin position="1906"/>
        <end position="2097"/>
    </location>
</feature>
<dbReference type="InterPro" id="IPR043136">
    <property type="entry name" value="B30.2/SPRY_sf"/>
</dbReference>
<feature type="repeat" description="WD" evidence="12">
    <location>
        <begin position="3320"/>
        <end position="3361"/>
    </location>
</feature>
<feature type="repeat" description="RCC1" evidence="13">
    <location>
        <begin position="4049"/>
        <end position="4100"/>
    </location>
</feature>
<evidence type="ECO:0000313" key="18">
    <source>
        <dbReference type="Proteomes" id="UP000694570"/>
    </source>
</evidence>
<feature type="region of interest" description="Disordered" evidence="14">
    <location>
        <begin position="2311"/>
        <end position="2360"/>
    </location>
</feature>
<dbReference type="FunFam" id="2.130.10.30:FF:000001">
    <property type="entry name" value="LOW QUALITY PROTEIN: probable E3 ubiquitin-protein ligase HERC1"/>
    <property type="match status" value="2"/>
</dbReference>
<feature type="active site" description="Glycyl thioester intermediate" evidence="11">
    <location>
        <position position="4693"/>
    </location>
</feature>
<feature type="repeat" description="RCC1" evidence="13">
    <location>
        <begin position="684"/>
        <end position="736"/>
    </location>
</feature>
<keyword evidence="10 11" id="KW-0833">Ubl conjugation pathway</keyword>
<dbReference type="Ensembl" id="ENSSSCT00015052677.1">
    <property type="protein sequence ID" value="ENSSSCP00015021083.1"/>
    <property type="gene ID" value="ENSSSCG00015039372.1"/>
</dbReference>
<keyword evidence="5" id="KW-0963">Cytoplasm</keyword>
<dbReference type="PROSITE" id="PS50082">
    <property type="entry name" value="WD_REPEATS_2"/>
    <property type="match status" value="3"/>
</dbReference>
<evidence type="ECO:0000256" key="8">
    <source>
        <dbReference type="ARBA" id="ARBA00022679"/>
    </source>
</evidence>
<dbReference type="Proteomes" id="UP000694726">
    <property type="component" value="Unplaced"/>
</dbReference>
<feature type="compositionally biased region" description="Basic and acidic residues" evidence="14">
    <location>
        <begin position="2324"/>
        <end position="2338"/>
    </location>
</feature>
<dbReference type="SUPFAM" id="SSF50985">
    <property type="entry name" value="RCC1/BLIP-II"/>
    <property type="match status" value="2"/>
</dbReference>
<keyword evidence="8" id="KW-0808">Transferase</keyword>
<dbReference type="PROSITE" id="PS50294">
    <property type="entry name" value="WD_REPEATS_REGION"/>
    <property type="match status" value="3"/>
</dbReference>
<dbReference type="CDD" id="cd14401">
    <property type="entry name" value="UBA_HERC1"/>
    <property type="match status" value="1"/>
</dbReference>
<feature type="repeat" description="WD" evidence="12">
    <location>
        <begin position="3639"/>
        <end position="3680"/>
    </location>
</feature>
<dbReference type="PROSITE" id="PS50012">
    <property type="entry name" value="RCC1_3"/>
    <property type="match status" value="14"/>
</dbReference>
<dbReference type="SUPFAM" id="SSF49899">
    <property type="entry name" value="Concanavalin A-like lectins/glucanases"/>
    <property type="match status" value="1"/>
</dbReference>
<proteinExistence type="predicted"/>
<dbReference type="InterPro" id="IPR001870">
    <property type="entry name" value="B30.2/SPRY"/>
</dbReference>
<dbReference type="PROSITE" id="PS50237">
    <property type="entry name" value="HECT"/>
    <property type="match status" value="1"/>
</dbReference>
<dbReference type="Gene3D" id="2.60.120.920">
    <property type="match status" value="1"/>
</dbReference>
<evidence type="ECO:0000256" key="1">
    <source>
        <dbReference type="ARBA" id="ARBA00000885"/>
    </source>
</evidence>
<dbReference type="InterPro" id="IPR036322">
    <property type="entry name" value="WD40_repeat_dom_sf"/>
</dbReference>
<evidence type="ECO:0000313" key="17">
    <source>
        <dbReference type="Ensembl" id="ENSSSCP00030021534.1"/>
    </source>
</evidence>
<dbReference type="PANTHER" id="PTHR22872">
    <property type="entry name" value="BTK-BINDING PROTEIN-RELATED"/>
    <property type="match status" value="1"/>
</dbReference>
<dbReference type="Gene3D" id="2.130.10.30">
    <property type="entry name" value="Regulator of chromosome condensation 1/beta-lactamase-inhibitor protein II"/>
    <property type="match status" value="2"/>
</dbReference>
<dbReference type="Pfam" id="PF25390">
    <property type="entry name" value="WD40_RLD"/>
    <property type="match status" value="2"/>
</dbReference>
<feature type="compositionally biased region" description="Polar residues" evidence="14">
    <location>
        <begin position="2339"/>
        <end position="2360"/>
    </location>
</feature>
<feature type="repeat" description="RCC1" evidence="13">
    <location>
        <begin position="530"/>
        <end position="579"/>
    </location>
</feature>
<dbReference type="PROSITE" id="PS50188">
    <property type="entry name" value="B302_SPRY"/>
    <property type="match status" value="1"/>
</dbReference>
<feature type="compositionally biased region" description="Basic and acidic residues" evidence="14">
    <location>
        <begin position="1280"/>
        <end position="1290"/>
    </location>
</feature>
<evidence type="ECO:0000256" key="11">
    <source>
        <dbReference type="PROSITE-ProRule" id="PRU00104"/>
    </source>
</evidence>
<evidence type="ECO:0000256" key="13">
    <source>
        <dbReference type="PROSITE-ProRule" id="PRU00235"/>
    </source>
</evidence>
<dbReference type="PANTHER" id="PTHR22872:SF6">
    <property type="entry name" value="E3 UBIQUITIN-PROTEIN LIGASE HERC1-RELATED"/>
    <property type="match status" value="1"/>
</dbReference>
<feature type="region of interest" description="Disordered" evidence="14">
    <location>
        <begin position="125"/>
        <end position="154"/>
    </location>
</feature>
<evidence type="ECO:0000256" key="3">
    <source>
        <dbReference type="ARBA" id="ARBA00004906"/>
    </source>
</evidence>
<feature type="repeat" description="RCC1" evidence="13">
    <location>
        <begin position="4154"/>
        <end position="4205"/>
    </location>
</feature>
<dbReference type="CDD" id="cd12881">
    <property type="entry name" value="SPRY_HERC1"/>
    <property type="match status" value="1"/>
</dbReference>
<feature type="repeat" description="RCC1" evidence="13">
    <location>
        <begin position="633"/>
        <end position="683"/>
    </location>
</feature>
<dbReference type="Ensembl" id="ENSSSCT00030047805.1">
    <property type="protein sequence ID" value="ENSSSCP00030021534.1"/>
    <property type="gene ID" value="ENSSSCG00030034493.1"/>
</dbReference>
<dbReference type="Gene3D" id="3.30.2160.10">
    <property type="entry name" value="Hect, E3 ligase catalytic domain"/>
    <property type="match status" value="1"/>
</dbReference>
<dbReference type="PRINTS" id="PR00633">
    <property type="entry name" value="RCCNDNSATION"/>
</dbReference>
<feature type="repeat" description="RCC1" evidence="13">
    <location>
        <begin position="372"/>
        <end position="421"/>
    </location>
</feature>
<evidence type="ECO:0000256" key="6">
    <source>
        <dbReference type="ARBA" id="ARBA00022553"/>
    </source>
</evidence>
<dbReference type="InterPro" id="IPR001680">
    <property type="entry name" value="WD40_rpt"/>
</dbReference>
<dbReference type="InterPro" id="IPR051625">
    <property type="entry name" value="Signaling_Regulatory_Domain"/>
</dbReference>
<dbReference type="FunFam" id="3.30.2410.10:FF:000006">
    <property type="entry name" value="probable E3 ubiquitin-protein ligase HERC1 isoform X2"/>
    <property type="match status" value="1"/>
</dbReference>
<keyword evidence="7 12" id="KW-0853">WD repeat</keyword>
<feature type="region of interest" description="Disordered" evidence="14">
    <location>
        <begin position="1263"/>
        <end position="1321"/>
    </location>
</feature>
<feature type="compositionally biased region" description="Polar residues" evidence="14">
    <location>
        <begin position="2623"/>
        <end position="2634"/>
    </location>
</feature>
<keyword evidence="9" id="KW-0677">Repeat</keyword>
<feature type="region of interest" description="Disordered" evidence="14">
    <location>
        <begin position="2702"/>
        <end position="2780"/>
    </location>
</feature>
<dbReference type="CDD" id="cd00078">
    <property type="entry name" value="HECTc"/>
    <property type="match status" value="1"/>
</dbReference>
<feature type="repeat" description="RCC1" evidence="13">
    <location>
        <begin position="581"/>
        <end position="632"/>
    </location>
</feature>
<protein>
    <recommendedName>
        <fullName evidence="4">HECT-type E3 ubiquitin transferase</fullName>
        <ecNumber evidence="4">2.3.2.26</ecNumber>
    </recommendedName>
</protein>